<name>A0ABQ2PD99_9NEIS</name>
<protein>
    <submittedName>
        <fullName evidence="1">Uncharacterized protein</fullName>
    </submittedName>
</protein>
<sequence>MRSEEGEACIPLVRHSCEGRNPARPPQVGFSWQTIFRAFGTPICAWIPAKGAAEVRNDEVVVCVKE</sequence>
<proteinExistence type="predicted"/>
<organism evidence="1 2">
    <name type="scientific">Silvimonas iriomotensis</name>
    <dbReference type="NCBI Taxonomy" id="449662"/>
    <lineage>
        <taxon>Bacteria</taxon>
        <taxon>Pseudomonadati</taxon>
        <taxon>Pseudomonadota</taxon>
        <taxon>Betaproteobacteria</taxon>
        <taxon>Neisseriales</taxon>
        <taxon>Chitinibacteraceae</taxon>
        <taxon>Silvimonas</taxon>
    </lineage>
</organism>
<accession>A0ABQ2PD99</accession>
<reference evidence="2" key="1">
    <citation type="journal article" date="2019" name="Int. J. Syst. Evol. Microbiol.">
        <title>The Global Catalogue of Microorganisms (GCM) 10K type strain sequencing project: providing services to taxonomists for standard genome sequencing and annotation.</title>
        <authorList>
            <consortium name="The Broad Institute Genomics Platform"/>
            <consortium name="The Broad Institute Genome Sequencing Center for Infectious Disease"/>
            <person name="Wu L."/>
            <person name="Ma J."/>
        </authorList>
    </citation>
    <scope>NUCLEOTIDE SEQUENCE [LARGE SCALE GENOMIC DNA]</scope>
    <source>
        <strain evidence="2">CGMCC 1.8859</strain>
    </source>
</reference>
<evidence type="ECO:0000313" key="2">
    <source>
        <dbReference type="Proteomes" id="UP000637267"/>
    </source>
</evidence>
<evidence type="ECO:0000313" key="1">
    <source>
        <dbReference type="EMBL" id="GGP23236.1"/>
    </source>
</evidence>
<dbReference type="Proteomes" id="UP000637267">
    <property type="component" value="Unassembled WGS sequence"/>
</dbReference>
<dbReference type="EMBL" id="BMLX01000005">
    <property type="protein sequence ID" value="GGP23236.1"/>
    <property type="molecule type" value="Genomic_DNA"/>
</dbReference>
<comment type="caution">
    <text evidence="1">The sequence shown here is derived from an EMBL/GenBank/DDBJ whole genome shotgun (WGS) entry which is preliminary data.</text>
</comment>
<gene>
    <name evidence="1" type="ORF">GCM10010970_32360</name>
</gene>
<keyword evidence="2" id="KW-1185">Reference proteome</keyword>